<dbReference type="InParanoid" id="A0A1Z5K275"/>
<feature type="region of interest" description="Disordered" evidence="1">
    <location>
        <begin position="1"/>
        <end position="43"/>
    </location>
</feature>
<sequence>MGVGFRRFSKRKSDASPARKYPNGSQHDSSASQDSFSSSSAPLHAPDYSMSRTEVTNIVRSCIQQLKSQHEEQALDALKRLFALSSPEDPSASFRQRNMICVVGGALLPVLFSYIDSADGVYIQTALLVINNLSTVAENKRPLAMQGAGILAKVLARDPSCHLAAIILVNLTFCDAELRRDLVLKKDFLLVETLALTLLTCSMDELEFCSKGEPALSLPADQVLKELLNDNDLVFGVCDTSPSKVCYPNTLKWAISALKNLTRPSKYDVVAHAVLDSGIVSHILRFAALQENDSEEWNLVQDAALYIIVHLAAIPSARPQLREVVPSALSVLTLHDCTGEVSDKALFQRVKARIAIAFLCGSEGHYGQPVCPRNLRENNENAVSSVRVESCAHLYMSDAEAAQLLELLANMLHQRSKDGPAGYSSSTFSVKYVLFAIRCLLTQTHNQACVAKAFALQCNALFTKAIAMHLWQPEVIHLDPEAAEHAIFCLYLMSNHGFRTPFLPKDYGNDSDLKKSLAAKVFHSYRMRADITLAGKHAAEQLLLRLRYMIFQGSVSDLNITTCLSTQASDYAFDPQLLLASQLIIVPKLTSGACPRKDIFDRPILRRRAHHENKVMPVFGHDADCFPSALLAAQEFSFGSTKVRHVGQIDVVLIANNIANSANGQKTQSYSFVWNWQEAIDQNHNKFKNKLRSRRHSSHSFMNCSSHKSRSGIAKTVLSQLNLDRLCGSETA</sequence>
<evidence type="ECO:0000256" key="1">
    <source>
        <dbReference type="SAM" id="MobiDB-lite"/>
    </source>
</evidence>
<dbReference type="SUPFAM" id="SSF48371">
    <property type="entry name" value="ARM repeat"/>
    <property type="match status" value="1"/>
</dbReference>
<comment type="caution">
    <text evidence="2">The sequence shown here is derived from an EMBL/GenBank/DDBJ whole genome shotgun (WGS) entry which is preliminary data.</text>
</comment>
<dbReference type="Gene3D" id="1.25.10.10">
    <property type="entry name" value="Leucine-rich Repeat Variant"/>
    <property type="match status" value="1"/>
</dbReference>
<evidence type="ECO:0000313" key="3">
    <source>
        <dbReference type="Proteomes" id="UP000198406"/>
    </source>
</evidence>
<protein>
    <submittedName>
        <fullName evidence="2">Uncharacterized protein</fullName>
    </submittedName>
</protein>
<dbReference type="OrthoDB" id="48368at2759"/>
<dbReference type="AlphaFoldDB" id="A0A1Z5K275"/>
<accession>A0A1Z5K275</accession>
<dbReference type="InterPro" id="IPR011989">
    <property type="entry name" value="ARM-like"/>
</dbReference>
<feature type="compositionally biased region" description="Low complexity" evidence="1">
    <location>
        <begin position="25"/>
        <end position="41"/>
    </location>
</feature>
<proteinExistence type="predicted"/>
<evidence type="ECO:0000313" key="2">
    <source>
        <dbReference type="EMBL" id="GAX20363.1"/>
    </source>
</evidence>
<reference evidence="2 3" key="1">
    <citation type="journal article" date="2015" name="Plant Cell">
        <title>Oil accumulation by the oleaginous diatom Fistulifera solaris as revealed by the genome and transcriptome.</title>
        <authorList>
            <person name="Tanaka T."/>
            <person name="Maeda Y."/>
            <person name="Veluchamy A."/>
            <person name="Tanaka M."/>
            <person name="Abida H."/>
            <person name="Marechal E."/>
            <person name="Bowler C."/>
            <person name="Muto M."/>
            <person name="Sunaga Y."/>
            <person name="Tanaka M."/>
            <person name="Yoshino T."/>
            <person name="Taniguchi T."/>
            <person name="Fukuda Y."/>
            <person name="Nemoto M."/>
            <person name="Matsumoto M."/>
            <person name="Wong P.S."/>
            <person name="Aburatani S."/>
            <person name="Fujibuchi W."/>
        </authorList>
    </citation>
    <scope>NUCLEOTIDE SEQUENCE [LARGE SCALE GENOMIC DNA]</scope>
    <source>
        <strain evidence="2 3">JPCC DA0580</strain>
    </source>
</reference>
<name>A0A1Z5K275_FISSO</name>
<keyword evidence="3" id="KW-1185">Reference proteome</keyword>
<gene>
    <name evidence="2" type="ORF">FisN_9Hh075</name>
</gene>
<dbReference type="InterPro" id="IPR016024">
    <property type="entry name" value="ARM-type_fold"/>
</dbReference>
<organism evidence="2 3">
    <name type="scientific">Fistulifera solaris</name>
    <name type="common">Oleaginous diatom</name>
    <dbReference type="NCBI Taxonomy" id="1519565"/>
    <lineage>
        <taxon>Eukaryota</taxon>
        <taxon>Sar</taxon>
        <taxon>Stramenopiles</taxon>
        <taxon>Ochrophyta</taxon>
        <taxon>Bacillariophyta</taxon>
        <taxon>Bacillariophyceae</taxon>
        <taxon>Bacillariophycidae</taxon>
        <taxon>Naviculales</taxon>
        <taxon>Naviculaceae</taxon>
        <taxon>Fistulifera</taxon>
    </lineage>
</organism>
<dbReference type="Proteomes" id="UP000198406">
    <property type="component" value="Unassembled WGS sequence"/>
</dbReference>
<dbReference type="EMBL" id="BDSP01000147">
    <property type="protein sequence ID" value="GAX20363.1"/>
    <property type="molecule type" value="Genomic_DNA"/>
</dbReference>